<proteinExistence type="predicted"/>
<evidence type="ECO:0008006" key="3">
    <source>
        <dbReference type="Google" id="ProtNLM"/>
    </source>
</evidence>
<dbReference type="InterPro" id="IPR052755">
    <property type="entry name" value="Lysozyme_Inhibitor_LprI"/>
</dbReference>
<evidence type="ECO:0000313" key="2">
    <source>
        <dbReference type="EMBL" id="CDZ84564.1"/>
    </source>
</evidence>
<dbReference type="AlphaFoldDB" id="A0A078LKB9"/>
<dbReference type="EMBL" id="LK931336">
    <property type="protein sequence ID" value="CDZ84564.1"/>
    <property type="molecule type" value="Genomic_DNA"/>
</dbReference>
<accession>A0A078LKB9</accession>
<dbReference type="PANTHER" id="PTHR37549">
    <property type="entry name" value="LIPOPROTEIN LPRI"/>
    <property type="match status" value="1"/>
</dbReference>
<dbReference type="PATRIC" id="fig|545.12.peg.2740"/>
<feature type="chain" id="PRO_5001741169" description="DUF1311 domain-containing protein" evidence="1">
    <location>
        <begin position="23"/>
        <end position="329"/>
    </location>
</feature>
<reference evidence="2" key="1">
    <citation type="submission" date="2014-06" db="EMBL/GenBank/DDBJ databases">
        <authorList>
            <person name="Urmite Genomes Urmite Genomes"/>
        </authorList>
    </citation>
    <scope>NUCLEOTIDE SEQUENCE</scope>
</reference>
<name>A0A078LKB9_CITKO</name>
<organism evidence="2">
    <name type="scientific">Citrobacter koseri</name>
    <name type="common">Citrobacter diversus</name>
    <dbReference type="NCBI Taxonomy" id="545"/>
    <lineage>
        <taxon>Bacteria</taxon>
        <taxon>Pseudomonadati</taxon>
        <taxon>Pseudomonadota</taxon>
        <taxon>Gammaproteobacteria</taxon>
        <taxon>Enterobacterales</taxon>
        <taxon>Enterobacteriaceae</taxon>
        <taxon>Citrobacter</taxon>
    </lineage>
</organism>
<gene>
    <name evidence="2" type="ORF">BN1086_02719</name>
</gene>
<dbReference type="PANTHER" id="PTHR37549:SF1">
    <property type="entry name" value="LIPOPROTEIN LPRI"/>
    <property type="match status" value="1"/>
</dbReference>
<sequence>MIGRLINCLILLVSFSAASAYAVNCQRASMPLENTICNNENLHWLDSTMTVIYHTMLVRNPSQQVHKKYQEWEKSLQACTSDSCIERAYYQGISSISDVAPDFDWEGLWWNTSVSNLSGGMIQFSRSAEWSVTTDIRVWSGLNKDEFTAEARKLYGMALVERIADTSNCKLLFIPRKSGALQVYSNADWGCRISMPTGAFIDGRYLRSDHDPRPKATLYSLGIFSDPKMDERFRALVGDDYQKFVDTANVYIYQDDIDNIGATVVSMWVRGAANNHTAIIMYTQSNIWAARVERDSAGKMQLYYFSTRGNDIKKMPRTLAGWKLRYLDQ</sequence>
<dbReference type="GO" id="GO:0005576">
    <property type="term" value="C:extracellular region"/>
    <property type="evidence" value="ECO:0007669"/>
    <property type="project" value="TreeGrafter"/>
</dbReference>
<keyword evidence="1" id="KW-0732">Signal</keyword>
<feature type="signal peptide" evidence="1">
    <location>
        <begin position="1"/>
        <end position="22"/>
    </location>
</feature>
<protein>
    <recommendedName>
        <fullName evidence="3">DUF1311 domain-containing protein</fullName>
    </recommendedName>
</protein>
<evidence type="ECO:0000256" key="1">
    <source>
        <dbReference type="SAM" id="SignalP"/>
    </source>
</evidence>